<sequence length="844" mass="95140">MDTSAAPDLTASISATVAGFQTQLVSIIKSDALKQDYTLLNGFLSFAHSKLNKIMELALSDIKSGKITQAVPFLLDLSWEKLWYPIFKWFQAWRASLLMKTDVKGKPNYIEFRRMSTKANKFAKFVLSIYNDLLIQLLNQYATTGVISESAVIEPLSLAIQKSAGKEKLDKRSSQTSLIVFICQRCTFYMASVEKYKAISGKLNNKFAMADFAKAMELLHISLNLSPSFSEVFFQRGLIYIQCNNFGLATYEFLRGCLTSTPSVNCINSFQNIMFNEESSMHQRLTGMVKHIHKIELHRERFVNREIIEYYFLPLLGSILRPNVWIDANSPRYLKNTKIDLKDLELMMFEKLGTRYSKSIDTIFKNLMIVLSCFHIIVLLSKSSRDPATVYQSKLSELNVQELLYLKFAFKYINHIFENIIYEVWDSDFETFQYLAMVRVSLNWMNTNKSVLQYAQSELRFCQNLTRFVNFVGRSNIIPVDLQAKSQSPKRQYCFQEDIISREFSPLKYALTDSDDSSIFGKDNSIDTLLGSPLSEEKLDCKGEAILRLESIISLSKTLLEGNTCGFEINGEKNCYFRSRKTPDKKIGSEFNRNQVGSGVTIKPRVITKVKEIKTLQPQAPKQEDDVPNWGYSGSSVPVAPSTIDVKPSFSVPGTPSTVKKDRSDMAYDDETDETSTESSESSSDFDMSTIANTLEELNREVESANMAEIFPPTRADVANAPFPTGPYTNSQPMPPVTRAPAVLNGMPYQQRPKEFHGGGNLQSDMYYGGPPLPFIQQQAVMGQPFGYPIAQCPQQIHAQQGVPPTAQPSRVFSNPIWNPTMEAGPGSSSQRATAYPYGSNYSG</sequence>
<reference evidence="5" key="2">
    <citation type="submission" date="2012-08" db="EMBL/GenBank/DDBJ databases">
        <title>Genome sequence of Kazachstania naganishii.</title>
        <authorList>
            <person name="Gordon J.L."/>
            <person name="Armisen D."/>
            <person name="Proux-Wera E."/>
            <person name="OhEigeartaigh S.S."/>
            <person name="Byrne K.P."/>
            <person name="Wolfe K.H."/>
        </authorList>
    </citation>
    <scope>NUCLEOTIDE SEQUENCE [LARGE SCALE GENOMIC DNA]</scope>
    <source>
        <strain evidence="5">ATCC MYA-139 / BCRC 22969 / CBS 8797 / CCRC 22969 / KCTC 17520 / NBRC 10181 / NCYC 3082</strain>
    </source>
</reference>
<name>J7REZ1_HUIN7</name>
<evidence type="ECO:0000259" key="3">
    <source>
        <dbReference type="Pfam" id="PF10374"/>
    </source>
</evidence>
<dbReference type="STRING" id="1071383.J7REZ1"/>
<dbReference type="GO" id="GO:0000184">
    <property type="term" value="P:nuclear-transcribed mRNA catabolic process, nonsense-mediated decay"/>
    <property type="evidence" value="ECO:0007669"/>
    <property type="project" value="TreeGrafter"/>
</dbReference>
<feature type="region of interest" description="Disordered" evidence="1">
    <location>
        <begin position="801"/>
        <end position="844"/>
    </location>
</feature>
<dbReference type="Gene3D" id="1.25.40.10">
    <property type="entry name" value="Tetratricopeptide repeat domain"/>
    <property type="match status" value="1"/>
</dbReference>
<dbReference type="OMA" id="HYPIFKW"/>
<evidence type="ECO:0000313" key="5">
    <source>
        <dbReference type="Proteomes" id="UP000006310"/>
    </source>
</evidence>
<dbReference type="AlphaFoldDB" id="J7REZ1"/>
<dbReference type="InterPro" id="IPR019458">
    <property type="entry name" value="Est1-like_N"/>
</dbReference>
<dbReference type="RefSeq" id="XP_022462374.1">
    <property type="nucleotide sequence ID" value="XM_022608863.1"/>
</dbReference>
<dbReference type="SUPFAM" id="SSF48452">
    <property type="entry name" value="TPR-like"/>
    <property type="match status" value="1"/>
</dbReference>
<dbReference type="GeneID" id="34523763"/>
<protein>
    <recommendedName>
        <fullName evidence="6">Protein EBS1</fullName>
    </recommendedName>
</protein>
<dbReference type="Pfam" id="PF10374">
    <property type="entry name" value="EST1"/>
    <property type="match status" value="1"/>
</dbReference>
<reference evidence="4 5" key="1">
    <citation type="journal article" date="2011" name="Proc. Natl. Acad. Sci. U.S.A.">
        <title>Evolutionary erosion of yeast sex chromosomes by mating-type switching accidents.</title>
        <authorList>
            <person name="Gordon J.L."/>
            <person name="Armisen D."/>
            <person name="Proux-Wera E."/>
            <person name="Oheigeartaigh S.S."/>
            <person name="Byrne K.P."/>
            <person name="Wolfe K.H."/>
        </authorList>
    </citation>
    <scope>NUCLEOTIDE SEQUENCE [LARGE SCALE GENOMIC DNA]</scope>
    <source>
        <strain evidence="5">ATCC MYA-139 / BCRC 22969 / CBS 8797 / CCRC 22969 / KCTC 17520 / NBRC 10181 / NCYC 3082</strain>
    </source>
</reference>
<dbReference type="Proteomes" id="UP000006310">
    <property type="component" value="Chromosome 1"/>
</dbReference>
<dbReference type="GO" id="GO:0042162">
    <property type="term" value="F:telomeric DNA binding"/>
    <property type="evidence" value="ECO:0007669"/>
    <property type="project" value="TreeGrafter"/>
</dbReference>
<gene>
    <name evidence="4" type="primary">KNAG0A04560</name>
    <name evidence="4" type="ordered locus">KNAG_0A04560</name>
</gene>
<feature type="compositionally biased region" description="Acidic residues" evidence="1">
    <location>
        <begin position="667"/>
        <end position="676"/>
    </location>
</feature>
<evidence type="ECO:0000313" key="4">
    <source>
        <dbReference type="EMBL" id="CCK68128.1"/>
    </source>
</evidence>
<accession>J7REZ1</accession>
<proteinExistence type="predicted"/>
<dbReference type="EMBL" id="HE978314">
    <property type="protein sequence ID" value="CCK68128.1"/>
    <property type="molecule type" value="Genomic_DNA"/>
</dbReference>
<dbReference type="OrthoDB" id="69928at2759"/>
<feature type="domain" description="DNA/RNA-binding" evidence="2">
    <location>
        <begin position="216"/>
        <end position="510"/>
    </location>
</feature>
<dbReference type="KEGG" id="kng:KNAG_0A04560"/>
<feature type="compositionally biased region" description="Polar residues" evidence="1">
    <location>
        <begin position="808"/>
        <end position="818"/>
    </location>
</feature>
<dbReference type="InterPro" id="IPR018834">
    <property type="entry name" value="DNA/RNA-bd_Est1-type"/>
</dbReference>
<dbReference type="eggNOG" id="KOG2162">
    <property type="taxonomic scope" value="Eukaryota"/>
</dbReference>
<dbReference type="PANTHER" id="PTHR15696:SF37">
    <property type="entry name" value="NONSENSE-MEDIATED MRNA DECAY FACTOR EBS1-RELATED"/>
    <property type="match status" value="1"/>
</dbReference>
<feature type="compositionally biased region" description="Low complexity" evidence="1">
    <location>
        <begin position="677"/>
        <end position="687"/>
    </location>
</feature>
<keyword evidence="5" id="KW-1185">Reference proteome</keyword>
<dbReference type="InterPro" id="IPR045153">
    <property type="entry name" value="Est1/Ebs1-like"/>
</dbReference>
<dbReference type="GO" id="GO:0070034">
    <property type="term" value="F:telomerase RNA binding"/>
    <property type="evidence" value="ECO:0007669"/>
    <property type="project" value="TreeGrafter"/>
</dbReference>
<evidence type="ECO:0000259" key="2">
    <source>
        <dbReference type="Pfam" id="PF10373"/>
    </source>
</evidence>
<dbReference type="HOGENOM" id="CLU_010068_0_0_1"/>
<dbReference type="PANTHER" id="PTHR15696">
    <property type="entry name" value="SMG-7 SUPPRESSOR WITH MORPHOLOGICAL EFFECT ON GENITALIA PROTEIN 7"/>
    <property type="match status" value="1"/>
</dbReference>
<dbReference type="InterPro" id="IPR011990">
    <property type="entry name" value="TPR-like_helical_dom_sf"/>
</dbReference>
<feature type="domain" description="Telomerase activating protein Est1-like N-terminal" evidence="3">
    <location>
        <begin position="74"/>
        <end position="199"/>
    </location>
</feature>
<dbReference type="GO" id="GO:0005697">
    <property type="term" value="C:telomerase holoenzyme complex"/>
    <property type="evidence" value="ECO:0007669"/>
    <property type="project" value="TreeGrafter"/>
</dbReference>
<dbReference type="Pfam" id="PF10373">
    <property type="entry name" value="EST1_DNA_bind"/>
    <property type="match status" value="1"/>
</dbReference>
<evidence type="ECO:0000256" key="1">
    <source>
        <dbReference type="SAM" id="MobiDB-lite"/>
    </source>
</evidence>
<evidence type="ECO:0008006" key="6">
    <source>
        <dbReference type="Google" id="ProtNLM"/>
    </source>
</evidence>
<organism evidence="4 5">
    <name type="scientific">Huiozyma naganishii (strain ATCC MYA-139 / BCRC 22969 / CBS 8797 / KCTC 17520 / NBRC 10181 / NCYC 3082 / Yp74L-3)</name>
    <name type="common">Yeast</name>
    <name type="synonym">Kazachstania naganishii</name>
    <dbReference type="NCBI Taxonomy" id="1071383"/>
    <lineage>
        <taxon>Eukaryota</taxon>
        <taxon>Fungi</taxon>
        <taxon>Dikarya</taxon>
        <taxon>Ascomycota</taxon>
        <taxon>Saccharomycotina</taxon>
        <taxon>Saccharomycetes</taxon>
        <taxon>Saccharomycetales</taxon>
        <taxon>Saccharomycetaceae</taxon>
        <taxon>Huiozyma</taxon>
    </lineage>
</organism>
<feature type="region of interest" description="Disordered" evidence="1">
    <location>
        <begin position="642"/>
        <end position="687"/>
    </location>
</feature>